<dbReference type="Gene3D" id="3.30.800.10">
    <property type="entry name" value="Phosphatidylinositol Phosphate Kinase II Beta"/>
    <property type="match status" value="1"/>
</dbReference>
<keyword evidence="1" id="KW-0547">Nucleotide-binding</keyword>
<keyword evidence="1" id="KW-0067">ATP-binding</keyword>
<dbReference type="SUPFAM" id="SSF56104">
    <property type="entry name" value="SAICAR synthase-like"/>
    <property type="match status" value="1"/>
</dbReference>
<evidence type="ECO:0000256" key="2">
    <source>
        <dbReference type="SAM" id="MobiDB-lite"/>
    </source>
</evidence>
<keyword evidence="5" id="KW-1185">Reference proteome</keyword>
<dbReference type="EMBL" id="JACTAM010000022">
    <property type="protein sequence ID" value="KAI2650414.1"/>
    <property type="molecule type" value="Genomic_DNA"/>
</dbReference>
<keyword evidence="1" id="KW-0808">Transferase</keyword>
<protein>
    <submittedName>
        <fullName evidence="4">Phosphatidylinositol 4-phosphate 5-kinase type-1 gamma</fullName>
    </submittedName>
</protein>
<dbReference type="Proteomes" id="UP000830375">
    <property type="component" value="Unassembled WGS sequence"/>
</dbReference>
<evidence type="ECO:0000313" key="5">
    <source>
        <dbReference type="Proteomes" id="UP000830375"/>
    </source>
</evidence>
<dbReference type="Pfam" id="PF01504">
    <property type="entry name" value="PIP5K"/>
    <property type="match status" value="1"/>
</dbReference>
<proteinExistence type="predicted"/>
<comment type="caution">
    <text evidence="4">The sequence shown here is derived from an EMBL/GenBank/DDBJ whole genome shotgun (WGS) entry which is preliminary data.</text>
</comment>
<keyword evidence="1" id="KW-0418">Kinase</keyword>
<dbReference type="InterPro" id="IPR027484">
    <property type="entry name" value="PInositol-4-P-5-kinase_N"/>
</dbReference>
<evidence type="ECO:0000259" key="3">
    <source>
        <dbReference type="PROSITE" id="PS51455"/>
    </source>
</evidence>
<reference evidence="4 5" key="1">
    <citation type="submission" date="2022-01" db="EMBL/GenBank/DDBJ databases">
        <title>A high-quality chromosome-level genome assembly of rohu carp, Labeo rohita.</title>
        <authorList>
            <person name="Arick M.A. II"/>
            <person name="Hsu C.-Y."/>
            <person name="Magbanua Z."/>
            <person name="Pechanova O."/>
            <person name="Grover C."/>
            <person name="Miller E."/>
            <person name="Thrash A."/>
            <person name="Ezzel L."/>
            <person name="Alam S."/>
            <person name="Benzie J."/>
            <person name="Hamilton M."/>
            <person name="Karsi A."/>
            <person name="Lawrence M.L."/>
            <person name="Peterson D.G."/>
        </authorList>
    </citation>
    <scope>NUCLEOTIDE SEQUENCE [LARGE SCALE GENOMIC DNA]</scope>
    <source>
        <strain evidence="5">BAU-BD-2019</strain>
        <tissue evidence="4">Blood</tissue>
    </source>
</reference>
<organism evidence="4 5">
    <name type="scientific">Labeo rohita</name>
    <name type="common">Indian major carp</name>
    <name type="synonym">Cyprinus rohita</name>
    <dbReference type="NCBI Taxonomy" id="84645"/>
    <lineage>
        <taxon>Eukaryota</taxon>
        <taxon>Metazoa</taxon>
        <taxon>Chordata</taxon>
        <taxon>Craniata</taxon>
        <taxon>Vertebrata</taxon>
        <taxon>Euteleostomi</taxon>
        <taxon>Actinopterygii</taxon>
        <taxon>Neopterygii</taxon>
        <taxon>Teleostei</taxon>
        <taxon>Ostariophysi</taxon>
        <taxon>Cypriniformes</taxon>
        <taxon>Cyprinidae</taxon>
        <taxon>Labeoninae</taxon>
        <taxon>Labeonini</taxon>
        <taxon>Labeo</taxon>
    </lineage>
</organism>
<name>A0ABQ8LJ66_LABRO</name>
<dbReference type="PANTHER" id="PTHR23086">
    <property type="entry name" value="PHOSPHATIDYLINOSITOL-4-PHOSPHATE 5-KINASE"/>
    <property type="match status" value="1"/>
</dbReference>
<feature type="domain" description="PIPK" evidence="3">
    <location>
        <begin position="75"/>
        <end position="443"/>
    </location>
</feature>
<dbReference type="InterPro" id="IPR002498">
    <property type="entry name" value="PInositol-4-P-4/5-kinase_core"/>
</dbReference>
<dbReference type="CDD" id="cd17308">
    <property type="entry name" value="PIPKc_PIP5K1C"/>
    <property type="match status" value="1"/>
</dbReference>
<dbReference type="InterPro" id="IPR023610">
    <property type="entry name" value="PInositol-4/5-P-5/4-kinase"/>
</dbReference>
<feature type="region of interest" description="Disordered" evidence="2">
    <location>
        <begin position="45"/>
        <end position="69"/>
    </location>
</feature>
<gene>
    <name evidence="4" type="ORF">H4Q32_000399</name>
</gene>
<feature type="compositionally biased region" description="Low complexity" evidence="2">
    <location>
        <begin position="525"/>
        <end position="535"/>
    </location>
</feature>
<dbReference type="PROSITE" id="PS51455">
    <property type="entry name" value="PIPK"/>
    <property type="match status" value="1"/>
</dbReference>
<dbReference type="PANTHER" id="PTHR23086:SF26">
    <property type="entry name" value="PHOSPHATIDYLINOSITOL 4-PHOSPHATE 5-KINASE TYPE-1 GAMMA"/>
    <property type="match status" value="1"/>
</dbReference>
<dbReference type="SMART" id="SM00330">
    <property type="entry name" value="PIPKc"/>
    <property type="match status" value="1"/>
</dbReference>
<accession>A0ABQ8LJ66</accession>
<dbReference type="InterPro" id="IPR027483">
    <property type="entry name" value="PInositol-4-P-4/5-kinase_C_sf"/>
</dbReference>
<sequence>METEELNGSVCGCIWDDCGVRSAAQGIQPSSSHDSTSKKAFITEMPSSSGQPAHGKKIGHRGVDASGETTYKKTTSSALKGAIQLGIGYTVGNLSSKPERDVLMQDFYVVESIFFPSEGSNLTPAHHFPDFRFKTYAPVAFRYFRELFGIRPDDYLYSLCNEPLIELSNPGASGSVFYVTRDDEFIIKTVMHKEAEFLQKLLPGYYMNLNQNPRTLLPKFFGLYCVQSGGKNIRMVVMNNVLPRVVRMHLKYDLKGSTYKRRASKKEREKAKPTFKDLDFMQDIPEGLMLDTDTYNALVKTLQRDCLVLESFKIMDYSLLLGVHNIDQAEKEQQMEGSQGNSDEKRPLAQKALYSTAMESIQGASACGEDIDTEDTMGGIPAVNGKGERLLLYIGIIDILQSYRLIKKLEHTWKALVHDGDTVSVHRPSFYADRFFRFMSTTVFRKTSSLKSSPSKRGRGGLAAGKYSGPGAAWSASQLPFVRDENIYDLRGARSFPTLEDDGRTDVLPCTPPSFEEATTASIATTLSSTTSLSIPERSPSDTSEHPRYRRHTQSSHEETMQDEDQQTITVEVEVEGRYDSEPTLVAPQVSPENSEAAETFLEASSSSVPASPRIVVESDGGSQASGCTSRASVDEDDDVPMTDIYFFSDGSVCVCQPVSHGRRHIPPEDKSWVYSPLHFGSGPKTLPEDEGESETVSARRVVVISVIRPQERGAATRFGLFRRPQHVRKLYWSDFFRS</sequence>
<feature type="region of interest" description="Disordered" evidence="2">
    <location>
        <begin position="525"/>
        <end position="566"/>
    </location>
</feature>
<evidence type="ECO:0000256" key="1">
    <source>
        <dbReference type="PROSITE-ProRule" id="PRU00781"/>
    </source>
</evidence>
<dbReference type="Gene3D" id="3.30.810.10">
    <property type="entry name" value="2-Layer Sandwich"/>
    <property type="match status" value="1"/>
</dbReference>
<evidence type="ECO:0000313" key="4">
    <source>
        <dbReference type="EMBL" id="KAI2650414.1"/>
    </source>
</evidence>